<proteinExistence type="predicted"/>
<evidence type="ECO:0000313" key="3">
    <source>
        <dbReference type="EMBL" id="QPB84337.1"/>
    </source>
</evidence>
<feature type="compositionally biased region" description="Low complexity" evidence="1">
    <location>
        <begin position="28"/>
        <end position="47"/>
    </location>
</feature>
<evidence type="ECO:0000256" key="1">
    <source>
        <dbReference type="SAM" id="MobiDB-lite"/>
    </source>
</evidence>
<reference evidence="3 4" key="1">
    <citation type="submission" date="2019-10" db="EMBL/GenBank/DDBJ databases">
        <title>Pseudoalteromonas rubra S4059.</title>
        <authorList>
            <person name="Paulsen S."/>
            <person name="Wang X."/>
        </authorList>
    </citation>
    <scope>NUCLEOTIDE SEQUENCE [LARGE SCALE GENOMIC DNA]</scope>
    <source>
        <strain evidence="3 4">S4059</strain>
    </source>
</reference>
<evidence type="ECO:0008006" key="5">
    <source>
        <dbReference type="Google" id="ProtNLM"/>
    </source>
</evidence>
<dbReference type="PROSITE" id="PS51257">
    <property type="entry name" value="PROKAR_LIPOPROTEIN"/>
    <property type="match status" value="1"/>
</dbReference>
<protein>
    <recommendedName>
        <fullName evidence="5">Lipoprotein</fullName>
    </recommendedName>
</protein>
<feature type="chain" id="PRO_5043646902" description="Lipoprotein" evidence="2">
    <location>
        <begin position="19"/>
        <end position="188"/>
    </location>
</feature>
<feature type="region of interest" description="Disordered" evidence="1">
    <location>
        <begin position="20"/>
        <end position="51"/>
    </location>
</feature>
<organism evidence="3 4">
    <name type="scientific">Pseudoalteromonas rubra</name>
    <dbReference type="NCBI Taxonomy" id="43658"/>
    <lineage>
        <taxon>Bacteria</taxon>
        <taxon>Pseudomonadati</taxon>
        <taxon>Pseudomonadota</taxon>
        <taxon>Gammaproteobacteria</taxon>
        <taxon>Alteromonadales</taxon>
        <taxon>Pseudoalteromonadaceae</taxon>
        <taxon>Pseudoalteromonas</taxon>
    </lineage>
</organism>
<sequence length="188" mass="20046">MKKALLPLFVSLTLAACGGGSDSDNKVTDTSSKTQTNTTTSTGNTQTPEKSDEFAPIAGVYDATYQGDKAIVVITAAGEYQVFDDLNDSVGGNKACYAAPSDSTPNKKFNGLSFEYDENLRHFKLKNANPSLAFEVDEYKTLQYIIYGGNITVGSGSLVVGSASEKVVISPRKMTLTEADITAQKCQQ</sequence>
<keyword evidence="2" id="KW-0732">Signal</keyword>
<dbReference type="RefSeq" id="WP_138538548.1">
    <property type="nucleotide sequence ID" value="NZ_CP045429.1"/>
</dbReference>
<feature type="signal peptide" evidence="2">
    <location>
        <begin position="1"/>
        <end position="18"/>
    </location>
</feature>
<dbReference type="Proteomes" id="UP000305729">
    <property type="component" value="Chromosome 1"/>
</dbReference>
<evidence type="ECO:0000256" key="2">
    <source>
        <dbReference type="SAM" id="SignalP"/>
    </source>
</evidence>
<dbReference type="AlphaFoldDB" id="A0A5S3UV16"/>
<evidence type="ECO:0000313" key="4">
    <source>
        <dbReference type="Proteomes" id="UP000305729"/>
    </source>
</evidence>
<name>A0A5S3UV16_9GAMM</name>
<accession>A0A5S3UV16</accession>
<dbReference type="EMBL" id="CP045429">
    <property type="protein sequence ID" value="QPB84337.1"/>
    <property type="molecule type" value="Genomic_DNA"/>
</dbReference>
<gene>
    <name evidence="3" type="ORF">CWC22_015630</name>
</gene>